<dbReference type="EMBL" id="UZAN01045674">
    <property type="protein sequence ID" value="VDP83007.1"/>
    <property type="molecule type" value="Genomic_DNA"/>
</dbReference>
<evidence type="ECO:0000313" key="1">
    <source>
        <dbReference type="EMBL" id="VDP83007.1"/>
    </source>
</evidence>
<reference evidence="3" key="1">
    <citation type="submission" date="2016-06" db="UniProtKB">
        <authorList>
            <consortium name="WormBaseParasite"/>
        </authorList>
    </citation>
    <scope>IDENTIFICATION</scope>
</reference>
<name>A0A183AMM7_9TREM</name>
<dbReference type="Proteomes" id="UP000272942">
    <property type="component" value="Unassembled WGS sequence"/>
</dbReference>
<gene>
    <name evidence="1" type="ORF">ECPE_LOCUS8212</name>
</gene>
<dbReference type="AlphaFoldDB" id="A0A183AMM7"/>
<protein>
    <submittedName>
        <fullName evidence="3">HYLS1_C domain-containing protein</fullName>
    </submittedName>
</protein>
<dbReference type="OrthoDB" id="6249047at2759"/>
<evidence type="ECO:0000313" key="3">
    <source>
        <dbReference type="WBParaSite" id="ECPE_0000823401-mRNA-1"/>
    </source>
</evidence>
<evidence type="ECO:0000313" key="2">
    <source>
        <dbReference type="Proteomes" id="UP000272942"/>
    </source>
</evidence>
<proteinExistence type="predicted"/>
<organism evidence="3">
    <name type="scientific">Echinostoma caproni</name>
    <dbReference type="NCBI Taxonomy" id="27848"/>
    <lineage>
        <taxon>Eukaryota</taxon>
        <taxon>Metazoa</taxon>
        <taxon>Spiralia</taxon>
        <taxon>Lophotrochozoa</taxon>
        <taxon>Platyhelminthes</taxon>
        <taxon>Trematoda</taxon>
        <taxon>Digenea</taxon>
        <taxon>Plagiorchiida</taxon>
        <taxon>Echinostomata</taxon>
        <taxon>Echinostomatoidea</taxon>
        <taxon>Echinostomatidae</taxon>
        <taxon>Echinostoma</taxon>
    </lineage>
</organism>
<accession>A0A183AMM7</accession>
<keyword evidence="2" id="KW-1185">Reference proteome</keyword>
<sequence>MRTVLRSALQGKMQSEDLPTQTLPEAQSGCGRLDDVEKCACDGDEPQEYLISESLQQDGSPPIFCDPVRRVKRSAYRRTRPVGKLYPNWQLHVERIKQDKSDWHIRCTFSHSRLQSCQANQLHTAEQKNPCTSHEQLGLLEALNARRQAYLDLPVEIRYPFNYVANLFEDASPQSSPFHEM</sequence>
<dbReference type="WBParaSite" id="ECPE_0000823401-mRNA-1">
    <property type="protein sequence ID" value="ECPE_0000823401-mRNA-1"/>
    <property type="gene ID" value="ECPE_0000823401"/>
</dbReference>
<reference evidence="1 2" key="2">
    <citation type="submission" date="2018-11" db="EMBL/GenBank/DDBJ databases">
        <authorList>
            <consortium name="Pathogen Informatics"/>
        </authorList>
    </citation>
    <scope>NUCLEOTIDE SEQUENCE [LARGE SCALE GENOMIC DNA]</scope>
    <source>
        <strain evidence="1 2">Egypt</strain>
    </source>
</reference>